<dbReference type="EMBL" id="BPLR01006002">
    <property type="protein sequence ID" value="GIY06815.1"/>
    <property type="molecule type" value="Genomic_DNA"/>
</dbReference>
<reference evidence="1 2" key="1">
    <citation type="submission" date="2021-06" db="EMBL/GenBank/DDBJ databases">
        <title>Caerostris extrusa draft genome.</title>
        <authorList>
            <person name="Kono N."/>
            <person name="Arakawa K."/>
        </authorList>
    </citation>
    <scope>NUCLEOTIDE SEQUENCE [LARGE SCALE GENOMIC DNA]</scope>
</reference>
<proteinExistence type="predicted"/>
<protein>
    <submittedName>
        <fullName evidence="1">Uncharacterized protein</fullName>
    </submittedName>
</protein>
<sequence>MRCVPSSEEDHRGLAPNITGPMHLLNIRQIEKSSADTNNQVQIIIFAISEDQCHQLKVHKFAKDGSVLKLSAVYA</sequence>
<organism evidence="1 2">
    <name type="scientific">Caerostris extrusa</name>
    <name type="common">Bark spider</name>
    <name type="synonym">Caerostris bankana</name>
    <dbReference type="NCBI Taxonomy" id="172846"/>
    <lineage>
        <taxon>Eukaryota</taxon>
        <taxon>Metazoa</taxon>
        <taxon>Ecdysozoa</taxon>
        <taxon>Arthropoda</taxon>
        <taxon>Chelicerata</taxon>
        <taxon>Arachnida</taxon>
        <taxon>Araneae</taxon>
        <taxon>Araneomorphae</taxon>
        <taxon>Entelegynae</taxon>
        <taxon>Araneoidea</taxon>
        <taxon>Araneidae</taxon>
        <taxon>Caerostris</taxon>
    </lineage>
</organism>
<evidence type="ECO:0000313" key="2">
    <source>
        <dbReference type="Proteomes" id="UP001054945"/>
    </source>
</evidence>
<accession>A0AAV4QFK7</accession>
<dbReference type="AlphaFoldDB" id="A0AAV4QFK7"/>
<name>A0AAV4QFK7_CAEEX</name>
<gene>
    <name evidence="1" type="ORF">CEXT_279261</name>
</gene>
<evidence type="ECO:0000313" key="1">
    <source>
        <dbReference type="EMBL" id="GIY06815.1"/>
    </source>
</evidence>
<comment type="caution">
    <text evidence="1">The sequence shown here is derived from an EMBL/GenBank/DDBJ whole genome shotgun (WGS) entry which is preliminary data.</text>
</comment>
<dbReference type="Proteomes" id="UP001054945">
    <property type="component" value="Unassembled WGS sequence"/>
</dbReference>
<keyword evidence="2" id="KW-1185">Reference proteome</keyword>